<evidence type="ECO:0000313" key="2">
    <source>
        <dbReference type="Proteomes" id="UP000637578"/>
    </source>
</evidence>
<comment type="caution">
    <text evidence="1">The sequence shown here is derived from an EMBL/GenBank/DDBJ whole genome shotgun (WGS) entry which is preliminary data.</text>
</comment>
<dbReference type="EMBL" id="BMMK01000049">
    <property type="protein sequence ID" value="GGM80753.1"/>
    <property type="molecule type" value="Genomic_DNA"/>
</dbReference>
<dbReference type="AlphaFoldDB" id="A0A8J3CE09"/>
<sequence length="109" mass="11320">MAQMSDPGDGVGECTGRSVVISQDLPACRPGQSVFDPSTDRAVDGVEVLLALRQFGAITGCAGRRDHLEARCAGLPGRLPSRPNVAENSWGVAEAGLDWCRPVSPGVAC</sequence>
<organism evidence="1 2">
    <name type="scientific">Longimycelium tulufanense</name>
    <dbReference type="NCBI Taxonomy" id="907463"/>
    <lineage>
        <taxon>Bacteria</taxon>
        <taxon>Bacillati</taxon>
        <taxon>Actinomycetota</taxon>
        <taxon>Actinomycetes</taxon>
        <taxon>Pseudonocardiales</taxon>
        <taxon>Pseudonocardiaceae</taxon>
        <taxon>Longimycelium</taxon>
    </lineage>
</organism>
<evidence type="ECO:0000313" key="1">
    <source>
        <dbReference type="EMBL" id="GGM80753.1"/>
    </source>
</evidence>
<dbReference type="Proteomes" id="UP000637578">
    <property type="component" value="Unassembled WGS sequence"/>
</dbReference>
<reference evidence="1" key="1">
    <citation type="journal article" date="2014" name="Int. J. Syst. Evol. Microbiol.">
        <title>Complete genome sequence of Corynebacterium casei LMG S-19264T (=DSM 44701T), isolated from a smear-ripened cheese.</title>
        <authorList>
            <consortium name="US DOE Joint Genome Institute (JGI-PGF)"/>
            <person name="Walter F."/>
            <person name="Albersmeier A."/>
            <person name="Kalinowski J."/>
            <person name="Ruckert C."/>
        </authorList>
    </citation>
    <scope>NUCLEOTIDE SEQUENCE</scope>
    <source>
        <strain evidence="1">CGMCC 4.5737</strain>
    </source>
</reference>
<proteinExistence type="predicted"/>
<accession>A0A8J3CE09</accession>
<name>A0A8J3CE09_9PSEU</name>
<protein>
    <submittedName>
        <fullName evidence="1">Uncharacterized protein</fullName>
    </submittedName>
</protein>
<reference evidence="1" key="2">
    <citation type="submission" date="2020-09" db="EMBL/GenBank/DDBJ databases">
        <authorList>
            <person name="Sun Q."/>
            <person name="Zhou Y."/>
        </authorList>
    </citation>
    <scope>NUCLEOTIDE SEQUENCE</scope>
    <source>
        <strain evidence="1">CGMCC 4.5737</strain>
    </source>
</reference>
<keyword evidence="2" id="KW-1185">Reference proteome</keyword>
<gene>
    <name evidence="1" type="ORF">GCM10012275_59290</name>
</gene>